<organism evidence="1 2">
    <name type="scientific">Streptococcus ferus</name>
    <dbReference type="NCBI Taxonomy" id="1345"/>
    <lineage>
        <taxon>Bacteria</taxon>
        <taxon>Bacillati</taxon>
        <taxon>Bacillota</taxon>
        <taxon>Bacilli</taxon>
        <taxon>Lactobacillales</taxon>
        <taxon>Streptococcaceae</taxon>
        <taxon>Streptococcus</taxon>
    </lineage>
</organism>
<dbReference type="EMBL" id="LS483343">
    <property type="protein sequence ID" value="SQF40793.1"/>
    <property type="molecule type" value="Genomic_DNA"/>
</dbReference>
<keyword evidence="2" id="KW-1185">Reference proteome</keyword>
<name>A0A2X3WA98_9STRE</name>
<accession>A0A2X3WA98</accession>
<sequence>MWRLLENESFSQAGLQRRYRQAEQLLLWEKAGWTKSDLSLMTNKALQSSDFLIGSQAFMDLWQSLYALKEPRQLLQIVLAMAEMPKELSGSKGEVQEILAKFSPNLSPDSSFWKEFAGLVQVTFLGERLSAKGDLEKRLHQFRYVISCQQAQWVRDYYKKRGMTDAQALAKYFKLKKRKTWYRRAYDFDLSESARLHNKLAFHEGEIIHPDNQEGANLKIVMGFHTEFILDHQGRFLNEIDPELRLQNGIINGASFNYASKNDHRHRQLDISPVSRHDPQFRKTVLKQGFLAPKLVPRPILKKAPSDWQTSYFNKQGFYAQTGLSKYKAVKQAAKAFKELIANA</sequence>
<evidence type="ECO:0000313" key="2">
    <source>
        <dbReference type="Proteomes" id="UP000249495"/>
    </source>
</evidence>
<dbReference type="KEGG" id="sfer:NCTC12278_01371"/>
<dbReference type="RefSeq" id="WP_018030219.1">
    <property type="nucleotide sequence ID" value="NZ_LS483343.1"/>
</dbReference>
<dbReference type="OrthoDB" id="2231884at2"/>
<gene>
    <name evidence="1" type="ORF">NCTC12278_01371</name>
</gene>
<dbReference type="AlphaFoldDB" id="A0A2X3WA98"/>
<dbReference type="InterPro" id="IPR021462">
    <property type="entry name" value="DUF3114"/>
</dbReference>
<evidence type="ECO:0000313" key="1">
    <source>
        <dbReference type="EMBL" id="SQF40793.1"/>
    </source>
</evidence>
<dbReference type="Pfam" id="PF11311">
    <property type="entry name" value="DUF3114"/>
    <property type="match status" value="1"/>
</dbReference>
<protein>
    <submittedName>
        <fullName evidence="1">Hypothetical cytosolic protein</fullName>
    </submittedName>
</protein>
<dbReference type="STRING" id="1123303.GCA_000372425_00889"/>
<proteinExistence type="predicted"/>
<dbReference type="Proteomes" id="UP000249495">
    <property type="component" value="Chromosome 1"/>
</dbReference>
<reference evidence="1 2" key="1">
    <citation type="submission" date="2018-06" db="EMBL/GenBank/DDBJ databases">
        <authorList>
            <consortium name="Pathogen Informatics"/>
            <person name="Doyle S."/>
        </authorList>
    </citation>
    <scope>NUCLEOTIDE SEQUENCE [LARGE SCALE GENOMIC DNA]</scope>
    <source>
        <strain evidence="1 2">NCTC12278</strain>
    </source>
</reference>